<dbReference type="Proteomes" id="UP000660262">
    <property type="component" value="Unassembled WGS sequence"/>
</dbReference>
<evidence type="ECO:0000313" key="4">
    <source>
        <dbReference type="Proteomes" id="UP000660262"/>
    </source>
</evidence>
<evidence type="ECO:0000313" key="3">
    <source>
        <dbReference type="EMBL" id="GHP01566.1"/>
    </source>
</evidence>
<dbReference type="AlphaFoldDB" id="A0A830H389"/>
<feature type="transmembrane region" description="Helical" evidence="2">
    <location>
        <begin position="68"/>
        <end position="87"/>
    </location>
</feature>
<dbReference type="EMBL" id="BNJQ01000001">
    <property type="protein sequence ID" value="GHP01566.1"/>
    <property type="molecule type" value="Genomic_DNA"/>
</dbReference>
<protein>
    <submittedName>
        <fullName evidence="3">Uncharacterized protein</fullName>
    </submittedName>
</protein>
<reference evidence="3" key="1">
    <citation type="submission" date="2020-10" db="EMBL/GenBank/DDBJ databases">
        <title>Unveiling of a novel bifunctional photoreceptor, Dualchrome1, isolated from a cosmopolitan green alga.</title>
        <authorList>
            <person name="Suzuki S."/>
            <person name="Kawachi M."/>
        </authorList>
    </citation>
    <scope>NUCLEOTIDE SEQUENCE</scope>
    <source>
        <strain evidence="3">NIES 2893</strain>
    </source>
</reference>
<keyword evidence="4" id="KW-1185">Reference proteome</keyword>
<proteinExistence type="predicted"/>
<accession>A0A830H389</accession>
<evidence type="ECO:0000256" key="2">
    <source>
        <dbReference type="SAM" id="Phobius"/>
    </source>
</evidence>
<keyword evidence="2" id="KW-1133">Transmembrane helix</keyword>
<comment type="caution">
    <text evidence="3">The sequence shown here is derived from an EMBL/GenBank/DDBJ whole genome shotgun (WGS) entry which is preliminary data.</text>
</comment>
<evidence type="ECO:0000256" key="1">
    <source>
        <dbReference type="SAM" id="MobiDB-lite"/>
    </source>
</evidence>
<name>A0A830H389_9CHLO</name>
<keyword evidence="2" id="KW-0472">Membrane</keyword>
<keyword evidence="2" id="KW-0812">Transmembrane</keyword>
<feature type="compositionally biased region" description="Polar residues" evidence="1">
    <location>
        <begin position="1"/>
        <end position="10"/>
    </location>
</feature>
<feature type="region of interest" description="Disordered" evidence="1">
    <location>
        <begin position="1"/>
        <end position="23"/>
    </location>
</feature>
<sequence length="128" mass="13682">MLASSTSSSVRHARGARGGHARRPMTHTLRYHAVATPLRSVRASYPSPLRALPLILSDPVAATGLNPVVLATFVVWTGGVGVGTVVLRQREEKARQLLADAKIDVSDIPDGSWGKIKAICDENGINYN</sequence>
<gene>
    <name evidence="3" type="ORF">PPROV_000032200</name>
</gene>
<organism evidence="3 4">
    <name type="scientific">Pycnococcus provasolii</name>
    <dbReference type="NCBI Taxonomy" id="41880"/>
    <lineage>
        <taxon>Eukaryota</taxon>
        <taxon>Viridiplantae</taxon>
        <taxon>Chlorophyta</taxon>
        <taxon>Pseudoscourfieldiophyceae</taxon>
        <taxon>Pseudoscourfieldiales</taxon>
        <taxon>Pycnococcaceae</taxon>
        <taxon>Pycnococcus</taxon>
    </lineage>
</organism>
<feature type="compositionally biased region" description="Basic residues" evidence="1">
    <location>
        <begin position="11"/>
        <end position="23"/>
    </location>
</feature>